<feature type="transmembrane region" description="Helical" evidence="1">
    <location>
        <begin position="33"/>
        <end position="52"/>
    </location>
</feature>
<evidence type="ECO:0000313" key="3">
    <source>
        <dbReference type="Proteomes" id="UP000291981"/>
    </source>
</evidence>
<keyword evidence="1" id="KW-0812">Transmembrane</keyword>
<name>A0A4Q8QI79_9FLAO</name>
<accession>A0A4Q8QI79</accession>
<protein>
    <recommendedName>
        <fullName evidence="4">DUF3899 domain-containing protein</fullName>
    </recommendedName>
</protein>
<gene>
    <name evidence="2" type="ORF">EW142_07880</name>
</gene>
<reference evidence="2 3" key="1">
    <citation type="submission" date="2019-02" db="EMBL/GenBank/DDBJ databases">
        <title>Draft genome sequence of Muricauda sp. 176CP4-71.</title>
        <authorList>
            <person name="Park J.-S."/>
        </authorList>
    </citation>
    <scope>NUCLEOTIDE SEQUENCE [LARGE SCALE GENOMIC DNA]</scope>
    <source>
        <strain evidence="2 3">176CP4-71</strain>
    </source>
</reference>
<dbReference type="RefSeq" id="WP_130612101.1">
    <property type="nucleotide sequence ID" value="NZ_SGIU01000001.1"/>
</dbReference>
<feature type="transmembrane region" description="Helical" evidence="1">
    <location>
        <begin position="92"/>
        <end position="115"/>
    </location>
</feature>
<evidence type="ECO:0000256" key="1">
    <source>
        <dbReference type="SAM" id="Phobius"/>
    </source>
</evidence>
<organism evidence="2 3">
    <name type="scientific">Flagellimonas allohymeniacidonis</name>
    <dbReference type="NCBI Taxonomy" id="2517819"/>
    <lineage>
        <taxon>Bacteria</taxon>
        <taxon>Pseudomonadati</taxon>
        <taxon>Bacteroidota</taxon>
        <taxon>Flavobacteriia</taxon>
        <taxon>Flavobacteriales</taxon>
        <taxon>Flavobacteriaceae</taxon>
        <taxon>Flagellimonas</taxon>
    </lineage>
</organism>
<evidence type="ECO:0008006" key="4">
    <source>
        <dbReference type="Google" id="ProtNLM"/>
    </source>
</evidence>
<evidence type="ECO:0000313" key="2">
    <source>
        <dbReference type="EMBL" id="TAI49704.1"/>
    </source>
</evidence>
<comment type="caution">
    <text evidence="2">The sequence shown here is derived from an EMBL/GenBank/DDBJ whole genome shotgun (WGS) entry which is preliminary data.</text>
</comment>
<sequence>MKVMKSNEKILTLVAALIFTIVGYLRLEEADHNLLMVVMSFFAAAVLLYTYFGRKGISSFSFTQMNDQSKTLILGSETKEVSPPNNFKIRMVTFMTILALFGLGFGIGRLIYHLIH</sequence>
<dbReference type="Proteomes" id="UP000291981">
    <property type="component" value="Unassembled WGS sequence"/>
</dbReference>
<keyword evidence="3" id="KW-1185">Reference proteome</keyword>
<proteinExistence type="predicted"/>
<feature type="transmembrane region" description="Helical" evidence="1">
    <location>
        <begin position="10"/>
        <end position="27"/>
    </location>
</feature>
<dbReference type="EMBL" id="SGIU01000001">
    <property type="protein sequence ID" value="TAI49704.1"/>
    <property type="molecule type" value="Genomic_DNA"/>
</dbReference>
<dbReference type="AlphaFoldDB" id="A0A4Q8QI79"/>
<keyword evidence="1" id="KW-0472">Membrane</keyword>
<keyword evidence="1" id="KW-1133">Transmembrane helix</keyword>